<dbReference type="InterPro" id="IPR009057">
    <property type="entry name" value="Homeodomain-like_sf"/>
</dbReference>
<keyword evidence="3" id="KW-0067">ATP-binding</keyword>
<evidence type="ECO:0000256" key="6">
    <source>
        <dbReference type="ARBA" id="ARBA00023125"/>
    </source>
</evidence>
<dbReference type="PROSITE" id="PS50110">
    <property type="entry name" value="RESPONSE_REGULATORY"/>
    <property type="match status" value="1"/>
</dbReference>
<proteinExistence type="predicted"/>
<feature type="domain" description="Sigma-54 factor interaction" evidence="9">
    <location>
        <begin position="142"/>
        <end position="371"/>
    </location>
</feature>
<dbReference type="Gene3D" id="3.40.50.300">
    <property type="entry name" value="P-loop containing nucleotide triphosphate hydrolases"/>
    <property type="match status" value="1"/>
</dbReference>
<dbReference type="Pfam" id="PF00158">
    <property type="entry name" value="Sigma54_activat"/>
    <property type="match status" value="1"/>
</dbReference>
<dbReference type="Gene3D" id="3.40.50.2300">
    <property type="match status" value="1"/>
</dbReference>
<gene>
    <name evidence="11" type="ORF">IPV69_00570</name>
</gene>
<feature type="domain" description="Response regulatory" evidence="10">
    <location>
        <begin position="3"/>
        <end position="117"/>
    </location>
</feature>
<dbReference type="FunFam" id="3.40.50.2300:FF:000018">
    <property type="entry name" value="DNA-binding transcriptional regulator NtrC"/>
    <property type="match status" value="1"/>
</dbReference>
<evidence type="ECO:0000256" key="5">
    <source>
        <dbReference type="ARBA" id="ARBA00023015"/>
    </source>
</evidence>
<dbReference type="SMART" id="SM00382">
    <property type="entry name" value="AAA"/>
    <property type="match status" value="1"/>
</dbReference>
<reference evidence="11 12" key="1">
    <citation type="submission" date="2020-10" db="EMBL/GenBank/DDBJ databases">
        <title>Wide distribution of Phycisphaera-like planctomycetes from WD2101 soil group in peatlands and genome analysis of the first cultivated representative.</title>
        <authorList>
            <person name="Dedysh S.N."/>
            <person name="Beletsky A.V."/>
            <person name="Ivanova A."/>
            <person name="Kulichevskaya I.S."/>
            <person name="Suzina N.E."/>
            <person name="Philippov D.A."/>
            <person name="Rakitin A.L."/>
            <person name="Mardanov A.V."/>
            <person name="Ravin N.V."/>
        </authorList>
    </citation>
    <scope>NUCLEOTIDE SEQUENCE [LARGE SCALE GENOMIC DNA]</scope>
    <source>
        <strain evidence="11 12">M1803</strain>
    </source>
</reference>
<dbReference type="PANTHER" id="PTHR32071">
    <property type="entry name" value="TRANSCRIPTIONAL REGULATORY PROTEIN"/>
    <property type="match status" value="1"/>
</dbReference>
<dbReference type="Pfam" id="PF25601">
    <property type="entry name" value="AAA_lid_14"/>
    <property type="match status" value="1"/>
</dbReference>
<dbReference type="Pfam" id="PF02954">
    <property type="entry name" value="HTH_8"/>
    <property type="match status" value="1"/>
</dbReference>
<evidence type="ECO:0000313" key="12">
    <source>
        <dbReference type="Proteomes" id="UP000593765"/>
    </source>
</evidence>
<dbReference type="GO" id="GO:0043565">
    <property type="term" value="F:sequence-specific DNA binding"/>
    <property type="evidence" value="ECO:0007669"/>
    <property type="project" value="InterPro"/>
</dbReference>
<name>A0A7M2WXH9_9BACT</name>
<dbReference type="RefSeq" id="WP_206292963.1">
    <property type="nucleotide sequence ID" value="NZ_CP063458.1"/>
</dbReference>
<evidence type="ECO:0000256" key="2">
    <source>
        <dbReference type="ARBA" id="ARBA00022741"/>
    </source>
</evidence>
<keyword evidence="4" id="KW-0902">Two-component regulatory system</keyword>
<dbReference type="PROSITE" id="PS00675">
    <property type="entry name" value="SIGMA54_INTERACT_1"/>
    <property type="match status" value="1"/>
</dbReference>
<evidence type="ECO:0000313" key="11">
    <source>
        <dbReference type="EMBL" id="QOV89902.1"/>
    </source>
</evidence>
<dbReference type="InterPro" id="IPR025944">
    <property type="entry name" value="Sigma_54_int_dom_CS"/>
</dbReference>
<keyword evidence="12" id="KW-1185">Reference proteome</keyword>
<evidence type="ECO:0000256" key="8">
    <source>
        <dbReference type="PROSITE-ProRule" id="PRU00169"/>
    </source>
</evidence>
<evidence type="ECO:0000259" key="9">
    <source>
        <dbReference type="PROSITE" id="PS50045"/>
    </source>
</evidence>
<feature type="modified residue" description="4-aspartylphosphate" evidence="8">
    <location>
        <position position="52"/>
    </location>
</feature>
<dbReference type="InterPro" id="IPR011006">
    <property type="entry name" value="CheY-like_superfamily"/>
</dbReference>
<dbReference type="GO" id="GO:0000160">
    <property type="term" value="P:phosphorelay signal transduction system"/>
    <property type="evidence" value="ECO:0007669"/>
    <property type="project" value="UniProtKB-KW"/>
</dbReference>
<accession>A0A7M2WXH9</accession>
<dbReference type="Gene3D" id="1.10.10.60">
    <property type="entry name" value="Homeodomain-like"/>
    <property type="match status" value="1"/>
</dbReference>
<keyword evidence="6" id="KW-0238">DNA-binding</keyword>
<dbReference type="GO" id="GO:0006355">
    <property type="term" value="P:regulation of DNA-templated transcription"/>
    <property type="evidence" value="ECO:0007669"/>
    <property type="project" value="InterPro"/>
</dbReference>
<dbReference type="SUPFAM" id="SSF52540">
    <property type="entry name" value="P-loop containing nucleoside triphosphate hydrolases"/>
    <property type="match status" value="1"/>
</dbReference>
<keyword evidence="5" id="KW-0805">Transcription regulation</keyword>
<dbReference type="InterPro" id="IPR003593">
    <property type="entry name" value="AAA+_ATPase"/>
</dbReference>
<dbReference type="SUPFAM" id="SSF52172">
    <property type="entry name" value="CheY-like"/>
    <property type="match status" value="1"/>
</dbReference>
<dbReference type="PROSITE" id="PS00688">
    <property type="entry name" value="SIGMA54_INTERACT_3"/>
    <property type="match status" value="1"/>
</dbReference>
<dbReference type="Gene3D" id="1.10.8.60">
    <property type="match status" value="1"/>
</dbReference>
<dbReference type="InterPro" id="IPR002197">
    <property type="entry name" value="HTH_Fis"/>
</dbReference>
<dbReference type="SUPFAM" id="SSF46689">
    <property type="entry name" value="Homeodomain-like"/>
    <property type="match status" value="1"/>
</dbReference>
<dbReference type="FunFam" id="3.40.50.300:FF:000006">
    <property type="entry name" value="DNA-binding transcriptional regulator NtrC"/>
    <property type="match status" value="1"/>
</dbReference>
<dbReference type="Pfam" id="PF00072">
    <property type="entry name" value="Response_reg"/>
    <property type="match status" value="1"/>
</dbReference>
<keyword evidence="2" id="KW-0547">Nucleotide-binding</keyword>
<dbReference type="InterPro" id="IPR025662">
    <property type="entry name" value="Sigma_54_int_dom_ATP-bd_1"/>
</dbReference>
<dbReference type="InterPro" id="IPR058031">
    <property type="entry name" value="AAA_lid_NorR"/>
</dbReference>
<dbReference type="InterPro" id="IPR025943">
    <property type="entry name" value="Sigma_54_int_dom_ATP-bd_2"/>
</dbReference>
<organism evidence="11 12">
    <name type="scientific">Humisphaera borealis</name>
    <dbReference type="NCBI Taxonomy" id="2807512"/>
    <lineage>
        <taxon>Bacteria</taxon>
        <taxon>Pseudomonadati</taxon>
        <taxon>Planctomycetota</taxon>
        <taxon>Phycisphaerae</taxon>
        <taxon>Tepidisphaerales</taxon>
        <taxon>Tepidisphaeraceae</taxon>
        <taxon>Humisphaera</taxon>
    </lineage>
</organism>
<dbReference type="EMBL" id="CP063458">
    <property type="protein sequence ID" value="QOV89902.1"/>
    <property type="molecule type" value="Genomic_DNA"/>
</dbReference>
<dbReference type="GO" id="GO:0005524">
    <property type="term" value="F:ATP binding"/>
    <property type="evidence" value="ECO:0007669"/>
    <property type="project" value="UniProtKB-KW"/>
</dbReference>
<dbReference type="CDD" id="cd00009">
    <property type="entry name" value="AAA"/>
    <property type="match status" value="1"/>
</dbReference>
<evidence type="ECO:0000256" key="3">
    <source>
        <dbReference type="ARBA" id="ARBA00022840"/>
    </source>
</evidence>
<dbReference type="InterPro" id="IPR002078">
    <property type="entry name" value="Sigma_54_int"/>
</dbReference>
<evidence type="ECO:0000256" key="7">
    <source>
        <dbReference type="ARBA" id="ARBA00023163"/>
    </source>
</evidence>
<evidence type="ECO:0000256" key="1">
    <source>
        <dbReference type="ARBA" id="ARBA00022553"/>
    </source>
</evidence>
<dbReference type="AlphaFoldDB" id="A0A7M2WXH9"/>
<keyword evidence="7" id="KW-0804">Transcription</keyword>
<dbReference type="PROSITE" id="PS00676">
    <property type="entry name" value="SIGMA54_INTERACT_2"/>
    <property type="match status" value="1"/>
</dbReference>
<dbReference type="PANTHER" id="PTHR32071:SF57">
    <property type="entry name" value="C4-DICARBOXYLATE TRANSPORT TRANSCRIPTIONAL REGULATORY PROTEIN DCTD"/>
    <property type="match status" value="1"/>
</dbReference>
<dbReference type="PROSITE" id="PS50045">
    <property type="entry name" value="SIGMA54_INTERACT_4"/>
    <property type="match status" value="1"/>
</dbReference>
<evidence type="ECO:0000256" key="4">
    <source>
        <dbReference type="ARBA" id="ARBA00023012"/>
    </source>
</evidence>
<evidence type="ECO:0000259" key="10">
    <source>
        <dbReference type="PROSITE" id="PS50110"/>
    </source>
</evidence>
<dbReference type="Proteomes" id="UP000593765">
    <property type="component" value="Chromosome"/>
</dbReference>
<keyword evidence="1 8" id="KW-0597">Phosphoprotein</keyword>
<protein>
    <submittedName>
        <fullName evidence="11">Sigma-54-dependent Fis family transcriptional regulator</fullName>
    </submittedName>
</protein>
<sequence>MARILICDDQEMMRDSLAAILAREGHEVVATGDGPAAVSRLSTGRFDLLITDLKMPRMTGLELLSEAKRLRADMPVVLMTAFATVQTAVEAMKLGAYDYIQKPFDGEEIKLLVDRTLEHNRLIRENATLRSMAEASLAPRPLVGDGDLMREVKRKIDLVGRSTATVLIRGESGTGKEVVARAIHAASDRRDKPFLAVNCAALSENLLESELFGHEKGAFTGADKLRRGRFELADGGTLLLDEISEIAPALQAKLLRVLQESMFERVGSSVSQQIDVRVVATTNRDLETEVENGKFRQDLFYRLNVVPIDLPPLRHRPEDIGDLCRHFLSLAARRCGQAYRHIEPEALRLLTRYAWPGNVRELQNIVERAMVLETEPGLVRASTIEPWLKPAKAPSTAAVDNLAGKPLADIEKQVILTTLRRFQGHRVKTAGALGIGVRTLGMKIKKWKEEGEESLVGVEAEVD</sequence>
<dbReference type="InterPro" id="IPR027417">
    <property type="entry name" value="P-loop_NTPase"/>
</dbReference>
<dbReference type="KEGG" id="hbs:IPV69_00570"/>
<dbReference type="SMART" id="SM00448">
    <property type="entry name" value="REC"/>
    <property type="match status" value="1"/>
</dbReference>
<dbReference type="InterPro" id="IPR001789">
    <property type="entry name" value="Sig_transdc_resp-reg_receiver"/>
</dbReference>